<feature type="compositionally biased region" description="Polar residues" evidence="6">
    <location>
        <begin position="135"/>
        <end position="161"/>
    </location>
</feature>
<dbReference type="AlphaFoldDB" id="A0A6J1RZE6"/>
<evidence type="ECO:0000256" key="2">
    <source>
        <dbReference type="ARBA" id="ARBA00005885"/>
    </source>
</evidence>
<evidence type="ECO:0000259" key="7">
    <source>
        <dbReference type="Pfam" id="PF06886"/>
    </source>
</evidence>
<dbReference type="KEGG" id="foc:113203703"/>
<feature type="compositionally biased region" description="Low complexity" evidence="6">
    <location>
        <begin position="254"/>
        <end position="263"/>
    </location>
</feature>
<feature type="region of interest" description="Disordered" evidence="6">
    <location>
        <begin position="297"/>
        <end position="339"/>
    </location>
</feature>
<feature type="compositionally biased region" description="Polar residues" evidence="6">
    <location>
        <begin position="223"/>
        <end position="233"/>
    </location>
</feature>
<feature type="region of interest" description="Disordered" evidence="6">
    <location>
        <begin position="135"/>
        <end position="172"/>
    </location>
</feature>
<dbReference type="GO" id="GO:0005856">
    <property type="term" value="C:cytoskeleton"/>
    <property type="evidence" value="ECO:0007669"/>
    <property type="project" value="UniProtKB-SubCell"/>
</dbReference>
<protein>
    <submittedName>
        <fullName evidence="9">Targeting protein for Xklp2</fullName>
    </submittedName>
</protein>
<keyword evidence="5" id="KW-0175">Coiled coil</keyword>
<evidence type="ECO:0000256" key="5">
    <source>
        <dbReference type="SAM" id="Coils"/>
    </source>
</evidence>
<feature type="region of interest" description="Disordered" evidence="6">
    <location>
        <begin position="211"/>
        <end position="266"/>
    </location>
</feature>
<dbReference type="GeneID" id="113203703"/>
<dbReference type="RefSeq" id="XP_026274289.1">
    <property type="nucleotide sequence ID" value="XM_026418504.1"/>
</dbReference>
<feature type="domain" description="TPX2 C-terminal" evidence="7">
    <location>
        <begin position="556"/>
        <end position="628"/>
    </location>
</feature>
<evidence type="ECO:0000256" key="3">
    <source>
        <dbReference type="ARBA" id="ARBA00022490"/>
    </source>
</evidence>
<dbReference type="OrthoDB" id="1684416at2759"/>
<evidence type="ECO:0000256" key="6">
    <source>
        <dbReference type="SAM" id="MobiDB-lite"/>
    </source>
</evidence>
<keyword evidence="8" id="KW-1185">Reference proteome</keyword>
<reference evidence="9" key="1">
    <citation type="submission" date="2025-08" db="UniProtKB">
        <authorList>
            <consortium name="RefSeq"/>
        </authorList>
    </citation>
    <scope>IDENTIFICATION</scope>
    <source>
        <tissue evidence="9">Whole organism</tissue>
    </source>
</reference>
<feature type="compositionally biased region" description="Polar residues" evidence="6">
    <location>
        <begin position="297"/>
        <end position="308"/>
    </location>
</feature>
<comment type="subcellular location">
    <subcellularLocation>
        <location evidence="1">Cytoplasm</location>
        <location evidence="1">Cytoskeleton</location>
    </subcellularLocation>
</comment>
<feature type="region of interest" description="Disordered" evidence="6">
    <location>
        <begin position="375"/>
        <end position="411"/>
    </location>
</feature>
<name>A0A6J1RZE6_FRAOC</name>
<comment type="similarity">
    <text evidence="2">Belongs to the TPX2 family.</text>
</comment>
<proteinExistence type="inferred from homology"/>
<feature type="compositionally biased region" description="Polar residues" evidence="6">
    <location>
        <begin position="391"/>
        <end position="404"/>
    </location>
</feature>
<evidence type="ECO:0000256" key="4">
    <source>
        <dbReference type="ARBA" id="ARBA00023212"/>
    </source>
</evidence>
<dbReference type="Pfam" id="PF06886">
    <property type="entry name" value="TPX2"/>
    <property type="match status" value="1"/>
</dbReference>
<gene>
    <name evidence="9" type="primary">LOC113203703</name>
</gene>
<evidence type="ECO:0000256" key="1">
    <source>
        <dbReference type="ARBA" id="ARBA00004245"/>
    </source>
</evidence>
<organism evidence="8 9">
    <name type="scientific">Frankliniella occidentalis</name>
    <name type="common">Western flower thrips</name>
    <name type="synonym">Euthrips occidentalis</name>
    <dbReference type="NCBI Taxonomy" id="133901"/>
    <lineage>
        <taxon>Eukaryota</taxon>
        <taxon>Metazoa</taxon>
        <taxon>Ecdysozoa</taxon>
        <taxon>Arthropoda</taxon>
        <taxon>Hexapoda</taxon>
        <taxon>Insecta</taxon>
        <taxon>Pterygota</taxon>
        <taxon>Neoptera</taxon>
        <taxon>Paraneoptera</taxon>
        <taxon>Thysanoptera</taxon>
        <taxon>Terebrantia</taxon>
        <taxon>Thripoidea</taxon>
        <taxon>Thripidae</taxon>
        <taxon>Frankliniella</taxon>
    </lineage>
</organism>
<feature type="compositionally biased region" description="Basic and acidic residues" evidence="6">
    <location>
        <begin position="309"/>
        <end position="321"/>
    </location>
</feature>
<dbReference type="InterPro" id="IPR027329">
    <property type="entry name" value="TPX2_C"/>
</dbReference>
<evidence type="ECO:0000313" key="8">
    <source>
        <dbReference type="Proteomes" id="UP000504606"/>
    </source>
</evidence>
<feature type="coiled-coil region" evidence="5">
    <location>
        <begin position="561"/>
        <end position="604"/>
    </location>
</feature>
<keyword evidence="3" id="KW-0963">Cytoplasm</keyword>
<evidence type="ECO:0000313" key="9">
    <source>
        <dbReference type="RefSeq" id="XP_026274289.1"/>
    </source>
</evidence>
<sequence>MVKRRFGQKKCASDPSLPFARVRGGYFVKLWKQLFKKILLRSLPFKMSMYDNIRALQYVDFLNLQNNDADTDASAFFNSALEMDSSLKLRSSEKSQLSSFSDSERTLTPTAFNHTFEGVNSSTLTPKIAIENNTSSQKRTSKINNCESPRSALTPTRSALNKSKGRAGEKLDLGTKKVNWELGQDNKKETKSIADSQSGEIREEQFAFNVIPPTPTALGPALDTSTPLVQNGTVPKRDESGKSASSKQKRRSRSAGPAPASSPKTEEEMLLQALDMLKLNSGRKSISANLNQSISPQVFSNDHGTSSKTLRENQRIQDETRCKRKLSPGSKHIRDSTQQPEKFISMAEEIARIQKNTPTRFRTVPKSASLKGSIQSKLVKNIRLQPKRPVPQNSRVPSEANSPDLQGPRKKAVQKGVRVARWEAPKVEPYKFTEQSKELPKKMFNFDKKEHLLLRDRRTPLKRIIPTTKVEPFSFDKRDQEIIKRKVERLKGVAAAPNIQCTKPATRQRSKSHNGVISAGAGEQVRHARVPVVLYKAPFQPHLPPHKPTRPLPVMLSTERRAKEREEFEEHLRKKEEQRSAALHQLQERRRLEEEREIQQLRKDLVHKAHPMPAYHKFKVKPSNAPLTSPHSPAFSHRIVHVTRDGSNDEPMDC</sequence>
<keyword evidence="4" id="KW-0206">Cytoskeleton</keyword>
<dbReference type="Proteomes" id="UP000504606">
    <property type="component" value="Unplaced"/>
</dbReference>
<accession>A0A6J1RZE6</accession>